<proteinExistence type="predicted"/>
<name>A0A2S4MA82_9BURK</name>
<comment type="caution">
    <text evidence="2">The sequence shown here is derived from an EMBL/GenBank/DDBJ whole genome shotgun (WGS) entry which is preliminary data.</text>
</comment>
<keyword evidence="3" id="KW-1185">Reference proteome</keyword>
<reference evidence="2 3" key="1">
    <citation type="submission" date="2018-01" db="EMBL/GenBank/DDBJ databases">
        <title>Genomic Encyclopedia of Type Strains, Phase III (KMG-III): the genomes of soil and plant-associated and newly described type strains.</title>
        <authorList>
            <person name="Whitman W."/>
        </authorList>
    </citation>
    <scope>NUCLEOTIDE SEQUENCE [LARGE SCALE GENOMIC DNA]</scope>
    <source>
        <strain evidence="2 3">JCM 18070</strain>
    </source>
</reference>
<evidence type="ECO:0000313" key="2">
    <source>
        <dbReference type="EMBL" id="POR51660.1"/>
    </source>
</evidence>
<sequence>MLTRLSDFLSRRSAFVLVFVLLEAGMLAGLLKGVGQLHASTTGVATTRGVGGASTCSTLALTFRRTATERDITLLLTQYGATIVYGPDENSAYLVRLPDTLPLAETAAALRESAVIDDVRPQSACRTN</sequence>
<dbReference type="RefSeq" id="WP_103704899.1">
    <property type="nucleotide sequence ID" value="NZ_PQGA01000006.1"/>
</dbReference>
<accession>A0A2S4MA82</accession>
<dbReference type="Proteomes" id="UP000237381">
    <property type="component" value="Unassembled WGS sequence"/>
</dbReference>
<dbReference type="OrthoDB" id="9135861at2"/>
<evidence type="ECO:0000313" key="3">
    <source>
        <dbReference type="Proteomes" id="UP000237381"/>
    </source>
</evidence>
<keyword evidence="1" id="KW-0812">Transmembrane</keyword>
<gene>
    <name evidence="2" type="ORF">B0G62_106194</name>
</gene>
<keyword evidence="1" id="KW-1133">Transmembrane helix</keyword>
<protein>
    <submittedName>
        <fullName evidence="2">Uncharacterized protein</fullName>
    </submittedName>
</protein>
<organism evidence="2 3">
    <name type="scientific">Paraburkholderia eburnea</name>
    <dbReference type="NCBI Taxonomy" id="1189126"/>
    <lineage>
        <taxon>Bacteria</taxon>
        <taxon>Pseudomonadati</taxon>
        <taxon>Pseudomonadota</taxon>
        <taxon>Betaproteobacteria</taxon>
        <taxon>Burkholderiales</taxon>
        <taxon>Burkholderiaceae</taxon>
        <taxon>Paraburkholderia</taxon>
    </lineage>
</organism>
<keyword evidence="1" id="KW-0472">Membrane</keyword>
<evidence type="ECO:0000256" key="1">
    <source>
        <dbReference type="SAM" id="Phobius"/>
    </source>
</evidence>
<dbReference type="EMBL" id="PQGA01000006">
    <property type="protein sequence ID" value="POR51660.1"/>
    <property type="molecule type" value="Genomic_DNA"/>
</dbReference>
<feature type="transmembrane region" description="Helical" evidence="1">
    <location>
        <begin position="12"/>
        <end position="31"/>
    </location>
</feature>
<dbReference type="AlphaFoldDB" id="A0A2S4MA82"/>